<reference evidence="4 5" key="1">
    <citation type="submission" date="2019-03" db="EMBL/GenBank/DDBJ databases">
        <title>Genomic Encyclopedia of Type Strains, Phase IV (KMG-IV): sequencing the most valuable type-strain genomes for metagenomic binning, comparative biology and taxonomic classification.</title>
        <authorList>
            <person name="Goeker M."/>
        </authorList>
    </citation>
    <scope>NUCLEOTIDE SEQUENCE [LARGE SCALE GENOMIC DNA]</scope>
    <source>
        <strain evidence="4 5">DSM 45765</strain>
    </source>
</reference>
<name>A0A4R2QXX2_9PSEU</name>
<organism evidence="4 5">
    <name type="scientific">Tamaricihabitans halophyticus</name>
    <dbReference type="NCBI Taxonomy" id="1262583"/>
    <lineage>
        <taxon>Bacteria</taxon>
        <taxon>Bacillati</taxon>
        <taxon>Actinomycetota</taxon>
        <taxon>Actinomycetes</taxon>
        <taxon>Pseudonocardiales</taxon>
        <taxon>Pseudonocardiaceae</taxon>
        <taxon>Tamaricihabitans</taxon>
    </lineage>
</organism>
<dbReference type="AlphaFoldDB" id="A0A4R2QXX2"/>
<dbReference type="Pfam" id="PF09449">
    <property type="entry name" value="DUF2020"/>
    <property type="match status" value="1"/>
</dbReference>
<accession>A0A4R2QXX2</accession>
<dbReference type="Proteomes" id="UP000294911">
    <property type="component" value="Unassembled WGS sequence"/>
</dbReference>
<keyword evidence="2" id="KW-0732">Signal</keyword>
<gene>
    <name evidence="4" type="ORF">EV191_10359</name>
</gene>
<sequence length="178" mass="18608">MTHRRLGLGLLGCLALVACGPSSEPAEPAPATTQPPSSSAKAPEPPAEPAPAADGPCPYLSADQAAQLNGQLVGSVRISAGKPPACFFYREDGELQLTSWVYEGRQRVAQALIDKVVPVRTSTRASEPPGWEGGYLQLEDGARYAVTRGTTAVVVTTNEQQSLKAREAAKQVIAAIAD</sequence>
<dbReference type="InterPro" id="IPR016123">
    <property type="entry name" value="Mog1/PsbP_a/b/a-sand"/>
</dbReference>
<keyword evidence="5" id="KW-1185">Reference proteome</keyword>
<dbReference type="Gene3D" id="3.40.1000.10">
    <property type="entry name" value="Mog1/PsbP, alpha/beta/alpha sandwich"/>
    <property type="match status" value="1"/>
</dbReference>
<feature type="region of interest" description="Disordered" evidence="1">
    <location>
        <begin position="23"/>
        <end position="60"/>
    </location>
</feature>
<evidence type="ECO:0000259" key="3">
    <source>
        <dbReference type="Pfam" id="PF09449"/>
    </source>
</evidence>
<dbReference type="PROSITE" id="PS51257">
    <property type="entry name" value="PROKAR_LIPOPROTEIN"/>
    <property type="match status" value="1"/>
</dbReference>
<protein>
    <submittedName>
        <fullName evidence="4">Uncharacterized protein DUF3558</fullName>
    </submittedName>
</protein>
<dbReference type="RefSeq" id="WP_132876807.1">
    <property type="nucleotide sequence ID" value="NZ_SLXQ01000003.1"/>
</dbReference>
<evidence type="ECO:0000256" key="1">
    <source>
        <dbReference type="SAM" id="MobiDB-lite"/>
    </source>
</evidence>
<proteinExistence type="predicted"/>
<dbReference type="InterPro" id="IPR018567">
    <property type="entry name" value="DUF2020"/>
</dbReference>
<dbReference type="OrthoDB" id="4774058at2"/>
<evidence type="ECO:0000313" key="4">
    <source>
        <dbReference type="EMBL" id="TCP54019.1"/>
    </source>
</evidence>
<feature type="chain" id="PRO_5038494193" evidence="2">
    <location>
        <begin position="26"/>
        <end position="178"/>
    </location>
</feature>
<evidence type="ECO:0000256" key="2">
    <source>
        <dbReference type="SAM" id="SignalP"/>
    </source>
</evidence>
<feature type="domain" description="DUF2020" evidence="3">
    <location>
        <begin position="49"/>
        <end position="176"/>
    </location>
</feature>
<feature type="signal peptide" evidence="2">
    <location>
        <begin position="1"/>
        <end position="25"/>
    </location>
</feature>
<evidence type="ECO:0000313" key="5">
    <source>
        <dbReference type="Proteomes" id="UP000294911"/>
    </source>
</evidence>
<feature type="compositionally biased region" description="Low complexity" evidence="1">
    <location>
        <begin position="23"/>
        <end position="42"/>
    </location>
</feature>
<dbReference type="SUPFAM" id="SSF55724">
    <property type="entry name" value="Mog1p/PsbP-like"/>
    <property type="match status" value="1"/>
</dbReference>
<dbReference type="EMBL" id="SLXQ01000003">
    <property type="protein sequence ID" value="TCP54019.1"/>
    <property type="molecule type" value="Genomic_DNA"/>
</dbReference>
<comment type="caution">
    <text evidence="4">The sequence shown here is derived from an EMBL/GenBank/DDBJ whole genome shotgun (WGS) entry which is preliminary data.</text>
</comment>